<protein>
    <submittedName>
        <fullName evidence="9">Tetratricopeptide repeat protein</fullName>
    </submittedName>
</protein>
<proteinExistence type="inferred from homology"/>
<dbReference type="SMART" id="SM01043">
    <property type="entry name" value="BTAD"/>
    <property type="match status" value="1"/>
</dbReference>
<dbReference type="InterPro" id="IPR005158">
    <property type="entry name" value="BTAD"/>
</dbReference>
<dbReference type="PROSITE" id="PS51755">
    <property type="entry name" value="OMPR_PHOB"/>
    <property type="match status" value="1"/>
</dbReference>
<dbReference type="Gene3D" id="1.25.40.10">
    <property type="entry name" value="Tetratricopeptide repeat domain"/>
    <property type="match status" value="3"/>
</dbReference>
<evidence type="ECO:0000259" key="8">
    <source>
        <dbReference type="PROSITE" id="PS51755"/>
    </source>
</evidence>
<dbReference type="InterPro" id="IPR011990">
    <property type="entry name" value="TPR-like_helical_dom_sf"/>
</dbReference>
<name>A0ABV9AK94_9ACTN</name>
<dbReference type="InterPro" id="IPR016032">
    <property type="entry name" value="Sig_transdc_resp-reg_C-effctor"/>
</dbReference>
<dbReference type="Pfam" id="PF13176">
    <property type="entry name" value="TPR_7"/>
    <property type="match status" value="1"/>
</dbReference>
<organism evidence="9 10">
    <name type="scientific">Streptomyces vulcanius</name>
    <dbReference type="NCBI Taxonomy" id="1441876"/>
    <lineage>
        <taxon>Bacteria</taxon>
        <taxon>Bacillati</taxon>
        <taxon>Actinomycetota</taxon>
        <taxon>Actinomycetes</taxon>
        <taxon>Kitasatosporales</taxon>
        <taxon>Streptomycetaceae</taxon>
        <taxon>Streptomyces</taxon>
    </lineage>
</organism>
<evidence type="ECO:0000313" key="10">
    <source>
        <dbReference type="Proteomes" id="UP001595839"/>
    </source>
</evidence>
<comment type="similarity">
    <text evidence="1">Belongs to the AfsR/DnrI/RedD regulatory family.</text>
</comment>
<dbReference type="SMART" id="SM00862">
    <property type="entry name" value="Trans_reg_C"/>
    <property type="match status" value="1"/>
</dbReference>
<dbReference type="Gene3D" id="1.10.10.10">
    <property type="entry name" value="Winged helix-like DNA-binding domain superfamily/Winged helix DNA-binding domain"/>
    <property type="match status" value="1"/>
</dbReference>
<dbReference type="Pfam" id="PF03704">
    <property type="entry name" value="BTAD"/>
    <property type="match status" value="1"/>
</dbReference>
<feature type="repeat" description="TPR" evidence="6">
    <location>
        <begin position="807"/>
        <end position="840"/>
    </location>
</feature>
<keyword evidence="6" id="KW-0802">TPR repeat</keyword>
<evidence type="ECO:0000256" key="4">
    <source>
        <dbReference type="ARBA" id="ARBA00023125"/>
    </source>
</evidence>
<dbReference type="PROSITE" id="PS50005">
    <property type="entry name" value="TPR"/>
    <property type="match status" value="3"/>
</dbReference>
<dbReference type="SUPFAM" id="SSF46894">
    <property type="entry name" value="C-terminal effector domain of the bipartite response regulators"/>
    <property type="match status" value="1"/>
</dbReference>
<accession>A0ABV9AK94</accession>
<evidence type="ECO:0000256" key="7">
    <source>
        <dbReference type="PROSITE-ProRule" id="PRU01091"/>
    </source>
</evidence>
<evidence type="ECO:0000256" key="2">
    <source>
        <dbReference type="ARBA" id="ARBA00023012"/>
    </source>
</evidence>
<keyword evidence="2" id="KW-0902">Two-component regulatory system</keyword>
<dbReference type="EMBL" id="JBHSFK010000002">
    <property type="protein sequence ID" value="MFC4498778.1"/>
    <property type="molecule type" value="Genomic_DNA"/>
</dbReference>
<reference evidence="10" key="1">
    <citation type="journal article" date="2019" name="Int. J. Syst. Evol. Microbiol.">
        <title>The Global Catalogue of Microorganisms (GCM) 10K type strain sequencing project: providing services to taxonomists for standard genome sequencing and annotation.</title>
        <authorList>
            <consortium name="The Broad Institute Genomics Platform"/>
            <consortium name="The Broad Institute Genome Sequencing Center for Infectious Disease"/>
            <person name="Wu L."/>
            <person name="Ma J."/>
        </authorList>
    </citation>
    <scope>NUCLEOTIDE SEQUENCE [LARGE SCALE GENOMIC DNA]</scope>
    <source>
        <strain evidence="10">CGMCC 4.7177</strain>
    </source>
</reference>
<dbReference type="InterPro" id="IPR027417">
    <property type="entry name" value="P-loop_NTPase"/>
</dbReference>
<feature type="repeat" description="TPR" evidence="6">
    <location>
        <begin position="927"/>
        <end position="960"/>
    </location>
</feature>
<keyword evidence="3" id="KW-0805">Transcription regulation</keyword>
<dbReference type="SMART" id="SM00028">
    <property type="entry name" value="TPR"/>
    <property type="match status" value="7"/>
</dbReference>
<evidence type="ECO:0000256" key="5">
    <source>
        <dbReference type="ARBA" id="ARBA00023163"/>
    </source>
</evidence>
<evidence type="ECO:0000256" key="3">
    <source>
        <dbReference type="ARBA" id="ARBA00023015"/>
    </source>
</evidence>
<dbReference type="PANTHER" id="PTHR35807">
    <property type="entry name" value="TRANSCRIPTIONAL REGULATOR REDD-RELATED"/>
    <property type="match status" value="1"/>
</dbReference>
<dbReference type="InterPro" id="IPR036388">
    <property type="entry name" value="WH-like_DNA-bd_sf"/>
</dbReference>
<feature type="domain" description="OmpR/PhoB-type" evidence="8">
    <location>
        <begin position="1"/>
        <end position="99"/>
    </location>
</feature>
<dbReference type="CDD" id="cd15831">
    <property type="entry name" value="BTAD"/>
    <property type="match status" value="1"/>
</dbReference>
<keyword evidence="10" id="KW-1185">Reference proteome</keyword>
<dbReference type="Pfam" id="PF13424">
    <property type="entry name" value="TPR_12"/>
    <property type="match status" value="2"/>
</dbReference>
<dbReference type="PRINTS" id="PR00364">
    <property type="entry name" value="DISEASERSIST"/>
</dbReference>
<dbReference type="SUPFAM" id="SSF48452">
    <property type="entry name" value="TPR-like"/>
    <property type="match status" value="3"/>
</dbReference>
<evidence type="ECO:0000256" key="6">
    <source>
        <dbReference type="PROSITE-ProRule" id="PRU00339"/>
    </source>
</evidence>
<evidence type="ECO:0000256" key="1">
    <source>
        <dbReference type="ARBA" id="ARBA00005820"/>
    </source>
</evidence>
<dbReference type="Pfam" id="PF00486">
    <property type="entry name" value="Trans_reg_C"/>
    <property type="match status" value="1"/>
</dbReference>
<evidence type="ECO:0000313" key="9">
    <source>
        <dbReference type="EMBL" id="MFC4498778.1"/>
    </source>
</evidence>
<feature type="DNA-binding region" description="OmpR/PhoB-type" evidence="7">
    <location>
        <begin position="1"/>
        <end position="99"/>
    </location>
</feature>
<keyword evidence="5" id="KW-0804">Transcription</keyword>
<keyword evidence="4 7" id="KW-0238">DNA-binding</keyword>
<dbReference type="Gene3D" id="3.40.50.300">
    <property type="entry name" value="P-loop containing nucleotide triphosphate hydrolases"/>
    <property type="match status" value="1"/>
</dbReference>
<dbReference type="PANTHER" id="PTHR35807:SF1">
    <property type="entry name" value="TRANSCRIPTIONAL REGULATOR REDD"/>
    <property type="match status" value="1"/>
</dbReference>
<gene>
    <name evidence="9" type="ORF">ACFPIH_04445</name>
</gene>
<dbReference type="RefSeq" id="WP_381168361.1">
    <property type="nucleotide sequence ID" value="NZ_JBHSFK010000002.1"/>
</dbReference>
<dbReference type="InterPro" id="IPR019734">
    <property type="entry name" value="TPR_rpt"/>
</dbReference>
<dbReference type="SUPFAM" id="SSF52540">
    <property type="entry name" value="P-loop containing nucleoside triphosphate hydrolases"/>
    <property type="match status" value="1"/>
</dbReference>
<dbReference type="InterPro" id="IPR001867">
    <property type="entry name" value="OmpR/PhoB-type_DNA-bd"/>
</dbReference>
<comment type="caution">
    <text evidence="9">The sequence shown here is derived from an EMBL/GenBank/DDBJ whole genome shotgun (WGS) entry which is preliminary data.</text>
</comment>
<dbReference type="InterPro" id="IPR051677">
    <property type="entry name" value="AfsR-DnrI-RedD_regulator"/>
</dbReference>
<dbReference type="Proteomes" id="UP001595839">
    <property type="component" value="Unassembled WGS sequence"/>
</dbReference>
<feature type="repeat" description="TPR" evidence="6">
    <location>
        <begin position="767"/>
        <end position="800"/>
    </location>
</feature>
<sequence length="1056" mass="114373">MVEFRVLGPVQLTAEGRPLQLGPAKRQTVLAVLALDVGRSVSVDALVDRVWDEEPPAEARNALYAHITRIRQTLAAARDGSGSDRPRIDRGVGGYTLVAEPDAVDLRRFERLVEEARDVEGELRAERLREALDLWQGTPLAGLKGAWAAGARESLERRRLNALVLWAASERRLGRQSAVIESLYDTADRFPLAESVVGELMRALHQDGRTGEALDCYARLRRHLVNELGTEPCSELRLLHQTALTGKVPPAAPAEPQPLAVPNVSRPAQLPASPPGFVGRHASLDWLDELLQRPGEDDSAATAPIGVVCGAAGVGKTALAVRWAHSRRGHFAEGQLYVNLGGYAPTPPLQPLDVLIRFLRALGVPNEQVPTEHEEAAALYRSLLAGRRLLVLLDNARDPEQVRPLLPATPGCLVLITSRSQMAGLVAREGARRRTLDVLTAPESRELLVELLGKERVTADSDAGAQLADLCGRLPLALRIAAANLADRPYQSLPDYTAMLAGSDRLTALEVEGDEQTAVRAVFEQSYAALEPEARRFFRLIGLAPVPDLTVESTAALTGTVVAEAARLLRRLRGAHLVEERAWGRFALHDLVHLYAIECAEKEDSADDRALGVVRLLDLYLDAADAAAGFAYPDKLRLPSQADSRTTAFQSRFTDREGALTWLDTERPNLVRVVLHAAEQGPRWIAWRLADTLRGYFWLRMHTAEWLTVAGAGLSSAEAEGDLHGQAAALLSSGDVHRCLSRYRVAIDHYLRAQATSEEAGWLDGQAAAIGNLGNTFERAGRLREAADTHLRALALDRQSGRIAGQAASLANLGSVYLSAGRIREAAETLPQALELDREVGAPGNEAMDLTTLGSVCHALGNHEEARTHLDRAMELHQQSGERDYSGETIRCLAALDCDAGRPVEAREGARTALAQARESGNRRIEADTLNTLADIHRSQGRRRDAVDDYRKALDIARATEERHPEAAALIGLATVHTAMGSPEAAADFARQALVASRNAGYRLSEGRALTALAAALTGAPETAREQAERALAIHRETGYLAGQQETTALLARLPG</sequence>